<keyword evidence="2" id="KW-1185">Reference proteome</keyword>
<dbReference type="Proteomes" id="UP001652626">
    <property type="component" value="Chromosome 23"/>
</dbReference>
<gene>
    <name evidence="3" type="primary">LOC113401869</name>
</gene>
<reference evidence="3" key="1">
    <citation type="submission" date="2025-08" db="UniProtKB">
        <authorList>
            <consortium name="RefSeq"/>
        </authorList>
    </citation>
    <scope>IDENTIFICATION</scope>
    <source>
        <tissue evidence="3">Whole body</tissue>
    </source>
</reference>
<evidence type="ECO:0000313" key="3">
    <source>
        <dbReference type="RefSeq" id="XP_026497730.1"/>
    </source>
</evidence>
<feature type="signal peptide" evidence="1">
    <location>
        <begin position="1"/>
        <end position="17"/>
    </location>
</feature>
<proteinExistence type="predicted"/>
<dbReference type="InterPro" id="IPR019729">
    <property type="entry name" value="Gloverin-like_protein"/>
</dbReference>
<dbReference type="OMA" id="HISAGGM"/>
<evidence type="ECO:0000256" key="1">
    <source>
        <dbReference type="SAM" id="SignalP"/>
    </source>
</evidence>
<name>A0A8B8IKV1_VANTA</name>
<dbReference type="AlphaFoldDB" id="A0A8B8IKV1"/>
<dbReference type="Pfam" id="PF10793">
    <property type="entry name" value="Gloverin"/>
    <property type="match status" value="1"/>
</dbReference>
<dbReference type="RefSeq" id="XP_026497730.1">
    <property type="nucleotide sequence ID" value="XM_026641945.2"/>
</dbReference>
<protein>
    <submittedName>
        <fullName evidence="3">Gloverin-like</fullName>
    </submittedName>
</protein>
<organism evidence="2 3">
    <name type="scientific">Vanessa tameamea</name>
    <name type="common">Kamehameha butterfly</name>
    <dbReference type="NCBI Taxonomy" id="334116"/>
    <lineage>
        <taxon>Eukaryota</taxon>
        <taxon>Metazoa</taxon>
        <taxon>Ecdysozoa</taxon>
        <taxon>Arthropoda</taxon>
        <taxon>Hexapoda</taxon>
        <taxon>Insecta</taxon>
        <taxon>Pterygota</taxon>
        <taxon>Neoptera</taxon>
        <taxon>Endopterygota</taxon>
        <taxon>Lepidoptera</taxon>
        <taxon>Glossata</taxon>
        <taxon>Ditrysia</taxon>
        <taxon>Papilionoidea</taxon>
        <taxon>Nymphalidae</taxon>
        <taxon>Nymphalinae</taxon>
        <taxon>Vanessa</taxon>
    </lineage>
</organism>
<dbReference type="GeneID" id="113401869"/>
<dbReference type="OrthoDB" id="7454098at2759"/>
<evidence type="ECO:0000313" key="2">
    <source>
        <dbReference type="Proteomes" id="UP001652626"/>
    </source>
</evidence>
<keyword evidence="1" id="KW-0732">Signal</keyword>
<accession>A0A8B8IKV1</accession>
<sequence>MQVQIIVGFVLLACACAQVSQPPSYKERYPDHYMFAKSARHPRDVTWIKRTGDGRIFGTLSALEEMLIGKAGYRQDIFNDGRGVLTGEAYGSRVLSPYGDNSYVGGKLDWTNANKNADATFALTKEIGGSTNAAATASKVWNLDKNTHVSAGGTVSQDLGHGKPDVGVAAKFEHVW</sequence>
<feature type="chain" id="PRO_5044666718" evidence="1">
    <location>
        <begin position="18"/>
        <end position="176"/>
    </location>
</feature>